<evidence type="ECO:0000313" key="3">
    <source>
        <dbReference type="Proteomes" id="UP000016943"/>
    </source>
</evidence>
<evidence type="ECO:0000313" key="2">
    <source>
        <dbReference type="EMBL" id="AGU14677.1"/>
    </source>
</evidence>
<proteinExistence type="predicted"/>
<dbReference type="Proteomes" id="UP000016943">
    <property type="component" value="Chromosome"/>
</dbReference>
<gene>
    <name evidence="2" type="ORF">CARG_02600</name>
</gene>
<protein>
    <submittedName>
        <fullName evidence="2">Uncharacterized protein</fullName>
    </submittedName>
</protein>
<dbReference type="PATRIC" id="fig|1348662.3.peg.511"/>
<dbReference type="KEGG" id="caz:CARG_02600"/>
<sequence>MISMGDSRKRWRVVFPNGFETTLLMTDEFAARFYPGAVPEGVALDGVTAEDEEAAGDAVEAPPARRGSKPKNG</sequence>
<organism evidence="2 3">
    <name type="scientific">Corynebacterium argentoratense DSM 44202</name>
    <dbReference type="NCBI Taxonomy" id="1348662"/>
    <lineage>
        <taxon>Bacteria</taxon>
        <taxon>Bacillati</taxon>
        <taxon>Actinomycetota</taxon>
        <taxon>Actinomycetes</taxon>
        <taxon>Mycobacteriales</taxon>
        <taxon>Corynebacteriaceae</taxon>
        <taxon>Corynebacterium</taxon>
    </lineage>
</organism>
<feature type="region of interest" description="Disordered" evidence="1">
    <location>
        <begin position="47"/>
        <end position="73"/>
    </location>
</feature>
<name>U3GYM1_9CORY</name>
<accession>U3GYM1</accession>
<dbReference type="STRING" id="1348662.CARG_02600"/>
<dbReference type="AlphaFoldDB" id="U3GYM1"/>
<dbReference type="HOGENOM" id="CLU_2698329_0_0_11"/>
<dbReference type="EMBL" id="CP006365">
    <property type="protein sequence ID" value="AGU14677.1"/>
    <property type="molecule type" value="Genomic_DNA"/>
</dbReference>
<reference evidence="2 3" key="1">
    <citation type="journal article" date="2013" name="Genome Announc.">
        <title>Whole-Genome Sequence of the Clinical Strain Corynebacterium argentoratense DSM 44202, Isolated from a Human Throat Specimen.</title>
        <authorList>
            <person name="Bomholt C."/>
            <person name="Glaub A."/>
            <person name="Gravermann K."/>
            <person name="Albersmeier A."/>
            <person name="Brinkrolf K."/>
            <person name="Ruckert C."/>
            <person name="Tauch A."/>
        </authorList>
    </citation>
    <scope>NUCLEOTIDE SEQUENCE [LARGE SCALE GENOMIC DNA]</scope>
    <source>
        <strain evidence="2">DSM 44202</strain>
    </source>
</reference>
<evidence type="ECO:0000256" key="1">
    <source>
        <dbReference type="SAM" id="MobiDB-lite"/>
    </source>
</evidence>
<keyword evidence="3" id="KW-1185">Reference proteome</keyword>